<dbReference type="Pfam" id="PF00106">
    <property type="entry name" value="adh_short"/>
    <property type="match status" value="1"/>
</dbReference>
<dbReference type="OrthoDB" id="5786478at2"/>
<comment type="similarity">
    <text evidence="1">Belongs to the short-chain dehydrogenases/reductases (SDR) family.</text>
</comment>
<dbReference type="RefSeq" id="WP_068902561.1">
    <property type="nucleotide sequence ID" value="NZ_JBHUIF010000015.1"/>
</dbReference>
<dbReference type="PANTHER" id="PTHR45458">
    <property type="entry name" value="SHORT-CHAIN DEHYDROGENASE/REDUCTASE SDR"/>
    <property type="match status" value="1"/>
</dbReference>
<gene>
    <name evidence="2" type="ORF">A8L45_12045</name>
</gene>
<protein>
    <submittedName>
        <fullName evidence="2">Short chain dehydrogenase</fullName>
    </submittedName>
</protein>
<evidence type="ECO:0000313" key="2">
    <source>
        <dbReference type="EMBL" id="ODA33016.1"/>
    </source>
</evidence>
<dbReference type="GO" id="GO:0016616">
    <property type="term" value="F:oxidoreductase activity, acting on the CH-OH group of donors, NAD or NADP as acceptor"/>
    <property type="evidence" value="ECO:0007669"/>
    <property type="project" value="TreeGrafter"/>
</dbReference>
<dbReference type="AlphaFoldDB" id="A0A1C3EIE1"/>
<dbReference type="PANTHER" id="PTHR45458:SF1">
    <property type="entry name" value="SHORT CHAIN DEHYDROGENASE"/>
    <property type="match status" value="1"/>
</dbReference>
<dbReference type="InterPro" id="IPR002347">
    <property type="entry name" value="SDR_fam"/>
</dbReference>
<sequence>METVLITGASRGIGLELTRQFLRLDYRVISTYRGQPSEQLNSLLSHDALTLYELEVTDDSSINELVARLGSSKIDILINNAGVLGSTEQALNTVEVNDWLNTFATNTIAPLMVSRALVASMARSENPRIITISSQMGSLEDDGPAMYAYRSSKTAVNKVMQLLSLEQEHTALTVCSVHPGWVKTDMGGEDADITAEQSASGIADVIKNLTKEQNGTFLSWQGKEIPW</sequence>
<dbReference type="InterPro" id="IPR036291">
    <property type="entry name" value="NAD(P)-bd_dom_sf"/>
</dbReference>
<dbReference type="InterPro" id="IPR052184">
    <property type="entry name" value="SDR_enzymes"/>
</dbReference>
<organism evidence="2 3">
    <name type="scientific">Veronia pacifica</name>
    <dbReference type="NCBI Taxonomy" id="1080227"/>
    <lineage>
        <taxon>Bacteria</taxon>
        <taxon>Pseudomonadati</taxon>
        <taxon>Pseudomonadota</taxon>
        <taxon>Gammaproteobacteria</taxon>
        <taxon>Vibrionales</taxon>
        <taxon>Vibrionaceae</taxon>
        <taxon>Veronia</taxon>
    </lineage>
</organism>
<comment type="caution">
    <text evidence="2">The sequence shown here is derived from an EMBL/GenBank/DDBJ whole genome shotgun (WGS) entry which is preliminary data.</text>
</comment>
<dbReference type="Gene3D" id="3.40.50.720">
    <property type="entry name" value="NAD(P)-binding Rossmann-like Domain"/>
    <property type="match status" value="1"/>
</dbReference>
<dbReference type="SUPFAM" id="SSF51735">
    <property type="entry name" value="NAD(P)-binding Rossmann-fold domains"/>
    <property type="match status" value="1"/>
</dbReference>
<accession>A0A1C3EIE1</accession>
<dbReference type="CDD" id="cd05325">
    <property type="entry name" value="carb_red_sniffer_like_SDR_c"/>
    <property type="match status" value="1"/>
</dbReference>
<dbReference type="EMBL" id="LYBM01000020">
    <property type="protein sequence ID" value="ODA33016.1"/>
    <property type="molecule type" value="Genomic_DNA"/>
</dbReference>
<reference evidence="2 3" key="1">
    <citation type="submission" date="2016-05" db="EMBL/GenBank/DDBJ databases">
        <title>Genomic Taxonomy of the Vibrionaceae.</title>
        <authorList>
            <person name="Gomez-Gil B."/>
            <person name="Enciso-Ibarra J."/>
        </authorList>
    </citation>
    <scope>NUCLEOTIDE SEQUENCE [LARGE SCALE GENOMIC DNA]</scope>
    <source>
        <strain evidence="2 3">CAIM 1920</strain>
    </source>
</reference>
<dbReference type="PRINTS" id="PR00080">
    <property type="entry name" value="SDRFAMILY"/>
</dbReference>
<dbReference type="Proteomes" id="UP000094936">
    <property type="component" value="Unassembled WGS sequence"/>
</dbReference>
<evidence type="ECO:0000313" key="3">
    <source>
        <dbReference type="Proteomes" id="UP000094936"/>
    </source>
</evidence>
<proteinExistence type="inferred from homology"/>
<name>A0A1C3EIE1_9GAMM</name>
<keyword evidence="3" id="KW-1185">Reference proteome</keyword>
<dbReference type="STRING" id="1080227.A8L45_12045"/>
<evidence type="ECO:0000256" key="1">
    <source>
        <dbReference type="RuleBase" id="RU000363"/>
    </source>
</evidence>
<dbReference type="PRINTS" id="PR00081">
    <property type="entry name" value="GDHRDH"/>
</dbReference>